<feature type="domain" description="DDH" evidence="1">
    <location>
        <begin position="22"/>
        <end position="139"/>
    </location>
</feature>
<dbReference type="Gene3D" id="3.10.310.30">
    <property type="match status" value="1"/>
</dbReference>
<dbReference type="InterPro" id="IPR051673">
    <property type="entry name" value="SSDNA_exonuclease_RecJ"/>
</dbReference>
<dbReference type="InterPro" id="IPR038763">
    <property type="entry name" value="DHH_sf"/>
</dbReference>
<evidence type="ECO:0000259" key="2">
    <source>
        <dbReference type="Pfam" id="PF02272"/>
    </source>
</evidence>
<reference evidence="3" key="1">
    <citation type="submission" date="2023-06" db="EMBL/GenBank/DDBJ databases">
        <title>Genome sequence of Methancorpusculaceae sp. Ag1.</title>
        <authorList>
            <person name="Protasov E."/>
            <person name="Platt K."/>
            <person name="Poehlein A."/>
            <person name="Daniel R."/>
            <person name="Brune A."/>
        </authorList>
    </citation>
    <scope>NUCLEOTIDE SEQUENCE</scope>
    <source>
        <strain evidence="3">Ag1</strain>
    </source>
</reference>
<dbReference type="Proteomes" id="UP001273136">
    <property type="component" value="Unassembled WGS sequence"/>
</dbReference>
<evidence type="ECO:0000313" key="3">
    <source>
        <dbReference type="EMBL" id="MDV0442234.1"/>
    </source>
</evidence>
<accession>A0AAE4SAQ5</accession>
<feature type="domain" description="DHHA1" evidence="2">
    <location>
        <begin position="316"/>
        <end position="400"/>
    </location>
</feature>
<dbReference type="Pfam" id="PF01368">
    <property type="entry name" value="DHH"/>
    <property type="match status" value="1"/>
</dbReference>
<dbReference type="InterPro" id="IPR001667">
    <property type="entry name" value="DDH_dom"/>
</dbReference>
<dbReference type="EMBL" id="JAWDKA010000007">
    <property type="protein sequence ID" value="MDV0442234.1"/>
    <property type="molecule type" value="Genomic_DNA"/>
</dbReference>
<dbReference type="SUPFAM" id="SSF64182">
    <property type="entry name" value="DHH phosphoesterases"/>
    <property type="match status" value="1"/>
</dbReference>
<dbReference type="PANTHER" id="PTHR30255">
    <property type="entry name" value="SINGLE-STRANDED-DNA-SPECIFIC EXONUCLEASE RECJ"/>
    <property type="match status" value="1"/>
</dbReference>
<dbReference type="Gene3D" id="3.90.1640.30">
    <property type="match status" value="1"/>
</dbReference>
<protein>
    <recommendedName>
        <fullName evidence="5">DHH family phosphoesterase</fullName>
    </recommendedName>
</protein>
<gene>
    <name evidence="3" type="ORF">McpAg1_14650</name>
</gene>
<dbReference type="InterPro" id="IPR003156">
    <property type="entry name" value="DHHA1_dom"/>
</dbReference>
<comment type="caution">
    <text evidence="3">The sequence shown here is derived from an EMBL/GenBank/DDBJ whole genome shotgun (WGS) entry which is preliminary data.</text>
</comment>
<dbReference type="RefSeq" id="WP_338094641.1">
    <property type="nucleotide sequence ID" value="NZ_JAWDKA010000007.1"/>
</dbReference>
<proteinExistence type="predicted"/>
<evidence type="ECO:0000313" key="4">
    <source>
        <dbReference type="Proteomes" id="UP001273136"/>
    </source>
</evidence>
<organism evidence="3 4">
    <name type="scientific">Methanorbis furvi</name>
    <dbReference type="NCBI Taxonomy" id="3028299"/>
    <lineage>
        <taxon>Archaea</taxon>
        <taxon>Methanobacteriati</taxon>
        <taxon>Methanobacteriota</taxon>
        <taxon>Stenosarchaea group</taxon>
        <taxon>Methanomicrobia</taxon>
        <taxon>Methanomicrobiales</taxon>
        <taxon>Methanocorpusculaceae</taxon>
        <taxon>Methanorbis</taxon>
    </lineage>
</organism>
<evidence type="ECO:0000259" key="1">
    <source>
        <dbReference type="Pfam" id="PF01368"/>
    </source>
</evidence>
<sequence length="404" mass="42569">MSLETAAETLAKRLASMEYVEIYSHYDADGIASAAIMSIALNRANIAFKLRILPGIHEDDVENPECSLLCDFGASCTGLVESTMIIDHHVPYNTSPNHVNPRSCGEDGETELSAAGCAYLVANALGDNRDLAGLVMLGIIGDNQSISGRNAKIVGDAVANNLINPGRGILMPGRTTKEQIAISLHPFLPNLSGETKKAEAIESACTSKISDDDYTSCILSRIALESDASYQALMNLYGESWSLEREVIQNAHAFTAVVDACGKVGKSGIAYALCCGDASYVDEAWNTAIAHRNHIIEAVKSAEKISETPCIWRVNDASSASDAADVLIESADVPMFVVGRGSASVRVSARAPAGCAVNLEQIMKSAAESCGGSGGGHYSRAGADVPLECENEFLKKLEAAASCT</sequence>
<dbReference type="GO" id="GO:0003676">
    <property type="term" value="F:nucleic acid binding"/>
    <property type="evidence" value="ECO:0007669"/>
    <property type="project" value="InterPro"/>
</dbReference>
<keyword evidence="4" id="KW-1185">Reference proteome</keyword>
<dbReference type="GO" id="GO:0004527">
    <property type="term" value="F:exonuclease activity"/>
    <property type="evidence" value="ECO:0007669"/>
    <property type="project" value="UniProtKB-KW"/>
</dbReference>
<name>A0AAE4SAQ5_9EURY</name>
<dbReference type="PANTHER" id="PTHR30255:SF2">
    <property type="entry name" value="SINGLE-STRANDED-DNA-SPECIFIC EXONUCLEASE RECJ"/>
    <property type="match status" value="1"/>
</dbReference>
<dbReference type="AlphaFoldDB" id="A0AAE4SAQ5"/>
<evidence type="ECO:0008006" key="5">
    <source>
        <dbReference type="Google" id="ProtNLM"/>
    </source>
</evidence>
<dbReference type="Pfam" id="PF02272">
    <property type="entry name" value="DHHA1"/>
    <property type="match status" value="1"/>
</dbReference>